<dbReference type="GO" id="GO:0019288">
    <property type="term" value="P:isopentenyl diphosphate biosynthetic process, methylerythritol 4-phosphate pathway"/>
    <property type="evidence" value="ECO:0007669"/>
    <property type="project" value="TreeGrafter"/>
</dbReference>
<dbReference type="PANTHER" id="PTHR30454">
    <property type="entry name" value="4-HYDROXY-3-METHYLBUT-2-EN-1-YL DIPHOSPHATE SYNTHASE"/>
    <property type="match status" value="1"/>
</dbReference>
<evidence type="ECO:0000256" key="3">
    <source>
        <dbReference type="ARBA" id="ARBA00022723"/>
    </source>
</evidence>
<dbReference type="SUPFAM" id="SSF51717">
    <property type="entry name" value="Dihydropteroate synthetase-like"/>
    <property type="match status" value="1"/>
</dbReference>
<dbReference type="InterPro" id="IPR058578">
    <property type="entry name" value="IspG_TIM"/>
</dbReference>
<dbReference type="Gene3D" id="3.30.413.10">
    <property type="entry name" value="Sulfite Reductase Hemoprotein, domain 1"/>
    <property type="match status" value="1"/>
</dbReference>
<dbReference type="GO" id="GO:0016114">
    <property type="term" value="P:terpenoid biosynthetic process"/>
    <property type="evidence" value="ECO:0007669"/>
    <property type="project" value="InterPro"/>
</dbReference>
<name>A0A1F7IEC2_9BACT</name>
<dbReference type="AlphaFoldDB" id="A0A1F7IEC2"/>
<evidence type="ECO:0000259" key="8">
    <source>
        <dbReference type="Pfam" id="PF04551"/>
    </source>
</evidence>
<keyword evidence="6" id="KW-0411">Iron-sulfur</keyword>
<accession>A0A1F7IEC2</accession>
<dbReference type="EMBL" id="MGAG01000010">
    <property type="protein sequence ID" value="OGK41706.1"/>
    <property type="molecule type" value="Genomic_DNA"/>
</dbReference>
<keyword evidence="2" id="KW-0004">4Fe-4S</keyword>
<dbReference type="STRING" id="1802056.A2954_07560"/>
<sequence>MKIKRRASRKINVGNVALGNFNPIRVQTLCTTKTTDIKATINQILELEKIGCEIVRVIVDNVNEADSISQIKKEINIPLVADVLYNDEVILKAIRRGADKIRINPGKLELTNLKRVINEAKSFNIPVRIGINMGSLPNNILDKYGQTSEAMLESAYQAVNEFEKEGFDNIIVSLKASDVLQTIEANLKFAEKTTYPIHIALTQAGSSFGGLVKTSVSVGHLLLSGIGDTLRFTLAGNPKKEVLAGHYLLRSLGLREGPIVIAGYSSRSTIPVDEIAQRLEEELIQVTSPLKIVILASLVEKDEMRTADLGVAADGDVGVIFKKGEEIKRVEKDEILKTLLDELNNLVPANK</sequence>
<comment type="cofactor">
    <cofactor evidence="1">
        <name>[4Fe-4S] cluster</name>
        <dbReference type="ChEBI" id="CHEBI:49883"/>
    </cofactor>
</comment>
<organism evidence="10 11">
    <name type="scientific">Candidatus Roizmanbacteria bacterium RIFCSPLOWO2_01_FULL_37_12</name>
    <dbReference type="NCBI Taxonomy" id="1802056"/>
    <lineage>
        <taxon>Bacteria</taxon>
        <taxon>Candidatus Roizmaniibacteriota</taxon>
    </lineage>
</organism>
<dbReference type="Proteomes" id="UP000177698">
    <property type="component" value="Unassembled WGS sequence"/>
</dbReference>
<dbReference type="NCBIfam" id="TIGR00612">
    <property type="entry name" value="ispG_gcpE"/>
    <property type="match status" value="1"/>
</dbReference>
<protein>
    <submittedName>
        <fullName evidence="10">4-hydroxy-3-methylbut-2-en-1-yl diphosphate synthase</fullName>
    </submittedName>
</protein>
<feature type="domain" description="IspG C-terminal" evidence="9">
    <location>
        <begin position="266"/>
        <end position="344"/>
    </location>
</feature>
<dbReference type="Pfam" id="PF04551">
    <property type="entry name" value="GcpE"/>
    <property type="match status" value="1"/>
</dbReference>
<keyword evidence="4" id="KW-0560">Oxidoreductase</keyword>
<evidence type="ECO:0000256" key="7">
    <source>
        <dbReference type="ARBA" id="ARBA00023229"/>
    </source>
</evidence>
<reference evidence="10 11" key="1">
    <citation type="journal article" date="2016" name="Nat. Commun.">
        <title>Thousands of microbial genomes shed light on interconnected biogeochemical processes in an aquifer system.</title>
        <authorList>
            <person name="Anantharaman K."/>
            <person name="Brown C.T."/>
            <person name="Hug L.A."/>
            <person name="Sharon I."/>
            <person name="Castelle C.J."/>
            <person name="Probst A.J."/>
            <person name="Thomas B.C."/>
            <person name="Singh A."/>
            <person name="Wilkins M.J."/>
            <person name="Karaoz U."/>
            <person name="Brodie E.L."/>
            <person name="Williams K.H."/>
            <person name="Hubbard S.S."/>
            <person name="Banfield J.F."/>
        </authorList>
    </citation>
    <scope>NUCLEOTIDE SEQUENCE [LARGE SCALE GENOMIC DNA]</scope>
</reference>
<evidence type="ECO:0000256" key="4">
    <source>
        <dbReference type="ARBA" id="ARBA00023002"/>
    </source>
</evidence>
<proteinExistence type="predicted"/>
<evidence type="ECO:0000256" key="6">
    <source>
        <dbReference type="ARBA" id="ARBA00023014"/>
    </source>
</evidence>
<keyword evidence="7" id="KW-0414">Isoprene biosynthesis</keyword>
<dbReference type="InterPro" id="IPR011005">
    <property type="entry name" value="Dihydropteroate_synth-like_sf"/>
</dbReference>
<keyword evidence="5" id="KW-0408">Iron</keyword>
<dbReference type="GO" id="GO:0046872">
    <property type="term" value="F:metal ion binding"/>
    <property type="evidence" value="ECO:0007669"/>
    <property type="project" value="UniProtKB-KW"/>
</dbReference>
<evidence type="ECO:0000256" key="5">
    <source>
        <dbReference type="ARBA" id="ARBA00023004"/>
    </source>
</evidence>
<dbReference type="PANTHER" id="PTHR30454:SF0">
    <property type="entry name" value="4-HYDROXY-3-METHYLBUT-2-EN-1-YL DIPHOSPHATE SYNTHASE (FERREDOXIN), CHLOROPLASTIC"/>
    <property type="match status" value="1"/>
</dbReference>
<evidence type="ECO:0000313" key="10">
    <source>
        <dbReference type="EMBL" id="OGK41706.1"/>
    </source>
</evidence>
<dbReference type="Gene3D" id="3.20.20.20">
    <property type="entry name" value="Dihydropteroate synthase-like"/>
    <property type="match status" value="1"/>
</dbReference>
<dbReference type="InterPro" id="IPR045854">
    <property type="entry name" value="NO2/SO3_Rdtase_4Fe4S_sf"/>
</dbReference>
<evidence type="ECO:0000256" key="1">
    <source>
        <dbReference type="ARBA" id="ARBA00001966"/>
    </source>
</evidence>
<evidence type="ECO:0000256" key="2">
    <source>
        <dbReference type="ARBA" id="ARBA00022485"/>
    </source>
</evidence>
<dbReference type="GO" id="GO:0046429">
    <property type="term" value="F:4-hydroxy-3-methylbut-2-en-1-yl diphosphate synthase activity (ferredoxin)"/>
    <property type="evidence" value="ECO:0007669"/>
    <property type="project" value="InterPro"/>
</dbReference>
<dbReference type="InterPro" id="IPR004588">
    <property type="entry name" value="IspG_bac-typ"/>
</dbReference>
<comment type="caution">
    <text evidence="10">The sequence shown here is derived from an EMBL/GenBank/DDBJ whole genome shotgun (WGS) entry which is preliminary data.</text>
</comment>
<evidence type="ECO:0000259" key="9">
    <source>
        <dbReference type="Pfam" id="PF26540"/>
    </source>
</evidence>
<gene>
    <name evidence="10" type="ORF">A2954_07560</name>
</gene>
<dbReference type="GO" id="GO:0051539">
    <property type="term" value="F:4 iron, 4 sulfur cluster binding"/>
    <property type="evidence" value="ECO:0007669"/>
    <property type="project" value="UniProtKB-KW"/>
</dbReference>
<dbReference type="Pfam" id="PF26540">
    <property type="entry name" value="GcpE_C"/>
    <property type="match status" value="1"/>
</dbReference>
<evidence type="ECO:0000313" key="11">
    <source>
        <dbReference type="Proteomes" id="UP000177698"/>
    </source>
</evidence>
<keyword evidence="3" id="KW-0479">Metal-binding</keyword>
<dbReference type="InterPro" id="IPR058579">
    <property type="entry name" value="IspG_C"/>
</dbReference>
<feature type="domain" description="IspG TIM-barrel" evidence="8">
    <location>
        <begin position="9"/>
        <end position="245"/>
    </location>
</feature>